<keyword evidence="2" id="KW-1185">Reference proteome</keyword>
<organism evidence="1 2">
    <name type="scientific">Lactarius akahatsu</name>
    <dbReference type="NCBI Taxonomy" id="416441"/>
    <lineage>
        <taxon>Eukaryota</taxon>
        <taxon>Fungi</taxon>
        <taxon>Dikarya</taxon>
        <taxon>Basidiomycota</taxon>
        <taxon>Agaricomycotina</taxon>
        <taxon>Agaricomycetes</taxon>
        <taxon>Russulales</taxon>
        <taxon>Russulaceae</taxon>
        <taxon>Lactarius</taxon>
    </lineage>
</organism>
<name>A0AAD4QAP1_9AGAM</name>
<comment type="caution">
    <text evidence="1">The sequence shown here is derived from an EMBL/GenBank/DDBJ whole genome shotgun (WGS) entry which is preliminary data.</text>
</comment>
<reference evidence="1" key="1">
    <citation type="submission" date="2022-01" db="EMBL/GenBank/DDBJ databases">
        <title>Comparative genomics reveals a dynamic genome evolution in the ectomycorrhizal milk-cap (Lactarius) mushrooms.</title>
        <authorList>
            <consortium name="DOE Joint Genome Institute"/>
            <person name="Lebreton A."/>
            <person name="Tang N."/>
            <person name="Kuo A."/>
            <person name="LaButti K."/>
            <person name="Drula E."/>
            <person name="Barry K."/>
            <person name="Clum A."/>
            <person name="Lipzen A."/>
            <person name="Mousain D."/>
            <person name="Ng V."/>
            <person name="Wang R."/>
            <person name="Wang X."/>
            <person name="Dai Y."/>
            <person name="Henrissat B."/>
            <person name="Grigoriev I.V."/>
            <person name="Guerin-Laguette A."/>
            <person name="Yu F."/>
            <person name="Martin F.M."/>
        </authorList>
    </citation>
    <scope>NUCLEOTIDE SEQUENCE</scope>
    <source>
        <strain evidence="1">QP</strain>
    </source>
</reference>
<protein>
    <submittedName>
        <fullName evidence="1">Uncharacterized protein</fullName>
    </submittedName>
</protein>
<gene>
    <name evidence="1" type="ORF">EDB92DRAFT_1802796</name>
</gene>
<proteinExistence type="predicted"/>
<evidence type="ECO:0000313" key="2">
    <source>
        <dbReference type="Proteomes" id="UP001201163"/>
    </source>
</evidence>
<evidence type="ECO:0000313" key="1">
    <source>
        <dbReference type="EMBL" id="KAH8984926.1"/>
    </source>
</evidence>
<accession>A0AAD4QAP1</accession>
<feature type="non-terminal residue" evidence="1">
    <location>
        <position position="101"/>
    </location>
</feature>
<dbReference type="EMBL" id="JAKELL010000070">
    <property type="protein sequence ID" value="KAH8984926.1"/>
    <property type="molecule type" value="Genomic_DNA"/>
</dbReference>
<sequence>MPLVPTPIPPPPPPPVRTDARLEIEPDEQWKADLRRRIEHSLRGMVEDAQVLYDNILNSQPSESSRESAMAQYDKSMSEIRILAQEAFTRQLRSEMAERKW</sequence>
<dbReference type="AlphaFoldDB" id="A0AAD4QAP1"/>
<dbReference type="Proteomes" id="UP001201163">
    <property type="component" value="Unassembled WGS sequence"/>
</dbReference>